<dbReference type="InterPro" id="IPR052035">
    <property type="entry name" value="ZnF_BED_domain_contain"/>
</dbReference>
<proteinExistence type="predicted"/>
<dbReference type="OrthoDB" id="7698403at2759"/>
<keyword evidence="3" id="KW-1185">Reference proteome</keyword>
<dbReference type="EMBL" id="OV651829">
    <property type="protein sequence ID" value="CAH1104411.1"/>
    <property type="molecule type" value="Genomic_DNA"/>
</dbReference>
<dbReference type="PANTHER" id="PTHR46481:SF9">
    <property type="entry name" value="ZINC FINGER BED DOMAIN-CONTAINING PROTEIN 1-LIKE"/>
    <property type="match status" value="1"/>
</dbReference>
<dbReference type="AlphaFoldDB" id="A0A9P0CUB9"/>
<gene>
    <name evidence="2" type="ORF">PSYICH_LOCUS5477</name>
</gene>
<reference evidence="2" key="1">
    <citation type="submission" date="2022-01" db="EMBL/GenBank/DDBJ databases">
        <authorList>
            <person name="King R."/>
        </authorList>
    </citation>
    <scope>NUCLEOTIDE SEQUENCE</scope>
</reference>
<dbReference type="Proteomes" id="UP001153636">
    <property type="component" value="Chromosome 17"/>
</dbReference>
<feature type="domain" description="HAT C-terminal dimerisation" evidence="1">
    <location>
        <begin position="269"/>
        <end position="346"/>
    </location>
</feature>
<evidence type="ECO:0000259" key="1">
    <source>
        <dbReference type="Pfam" id="PF05699"/>
    </source>
</evidence>
<sequence>MNNAKKLRKETPSLKNNLCSGRIVELLELRKHLKCCWCERVLSLENITNKTRKGLYSILNVKCNECNIETIVLTDKVYATKSEVKHSDVNTKAVLVNKCFENAIISETMGKIKKIQTIFAHSWKAKLSGENYVTGSTILPISLELGKTLIDEYNETEIDDEIVVLKREMSVSILNILKSRYESDKNTHELLQTATFMDPRFKGSFFSDAENNVIKDIILQLSSELEIIPAPENRPASSRKKSGLSSIFKSIKNVESSNAVSLFVKIKKEIEQYINRPAIDVEEDSLVWWKYNAHVFPFLTQCAKKFLSIQASSVPSERVFSKGGQIVSDLRASLSGDHIEQLVFLTMNIRFVNIDKNT</sequence>
<dbReference type="InterPro" id="IPR008906">
    <property type="entry name" value="HATC_C_dom"/>
</dbReference>
<name>A0A9P0CUB9_9CUCU</name>
<dbReference type="GO" id="GO:0046983">
    <property type="term" value="F:protein dimerization activity"/>
    <property type="evidence" value="ECO:0007669"/>
    <property type="project" value="InterPro"/>
</dbReference>
<protein>
    <recommendedName>
        <fullName evidence="1">HAT C-terminal dimerisation domain-containing protein</fullName>
    </recommendedName>
</protein>
<dbReference type="InterPro" id="IPR012337">
    <property type="entry name" value="RNaseH-like_sf"/>
</dbReference>
<evidence type="ECO:0000313" key="3">
    <source>
        <dbReference type="Proteomes" id="UP001153636"/>
    </source>
</evidence>
<organism evidence="2 3">
    <name type="scientific">Psylliodes chrysocephalus</name>
    <dbReference type="NCBI Taxonomy" id="3402493"/>
    <lineage>
        <taxon>Eukaryota</taxon>
        <taxon>Metazoa</taxon>
        <taxon>Ecdysozoa</taxon>
        <taxon>Arthropoda</taxon>
        <taxon>Hexapoda</taxon>
        <taxon>Insecta</taxon>
        <taxon>Pterygota</taxon>
        <taxon>Neoptera</taxon>
        <taxon>Endopterygota</taxon>
        <taxon>Coleoptera</taxon>
        <taxon>Polyphaga</taxon>
        <taxon>Cucujiformia</taxon>
        <taxon>Chrysomeloidea</taxon>
        <taxon>Chrysomelidae</taxon>
        <taxon>Galerucinae</taxon>
        <taxon>Alticini</taxon>
        <taxon>Psylliodes</taxon>
    </lineage>
</organism>
<accession>A0A9P0CUB9</accession>
<dbReference type="PANTHER" id="PTHR46481">
    <property type="entry name" value="ZINC FINGER BED DOMAIN-CONTAINING PROTEIN 4"/>
    <property type="match status" value="1"/>
</dbReference>
<dbReference type="SUPFAM" id="SSF53098">
    <property type="entry name" value="Ribonuclease H-like"/>
    <property type="match status" value="1"/>
</dbReference>
<evidence type="ECO:0000313" key="2">
    <source>
        <dbReference type="EMBL" id="CAH1104411.1"/>
    </source>
</evidence>
<dbReference type="Pfam" id="PF05699">
    <property type="entry name" value="Dimer_Tnp_hAT"/>
    <property type="match status" value="1"/>
</dbReference>